<dbReference type="PANTHER" id="PTHR32246">
    <property type="entry name" value="INGRESSION PROTEIN FIC1"/>
    <property type="match status" value="1"/>
</dbReference>
<evidence type="ECO:0000313" key="4">
    <source>
        <dbReference type="Proteomes" id="UP000822688"/>
    </source>
</evidence>
<evidence type="ECO:0000256" key="1">
    <source>
        <dbReference type="SAM" id="MobiDB-lite"/>
    </source>
</evidence>
<dbReference type="Proteomes" id="UP000822688">
    <property type="component" value="Chromosome 7"/>
</dbReference>
<dbReference type="PANTHER" id="PTHR32246:SF143">
    <property type="entry name" value="CALCIUM-DEPENDENT LIPID-BINDING (CALB DOMAIN) FAMILY PROTEIN"/>
    <property type="match status" value="1"/>
</dbReference>
<comment type="caution">
    <text evidence="3">The sequence shown here is derived from an EMBL/GenBank/DDBJ whole genome shotgun (WGS) entry which is preliminary data.</text>
</comment>
<dbReference type="Gene3D" id="2.60.40.150">
    <property type="entry name" value="C2 domain"/>
    <property type="match status" value="1"/>
</dbReference>
<evidence type="ECO:0000313" key="3">
    <source>
        <dbReference type="EMBL" id="KAG0566042.1"/>
    </source>
</evidence>
<protein>
    <recommendedName>
        <fullName evidence="2">C2 domain-containing protein</fullName>
    </recommendedName>
</protein>
<dbReference type="InterPro" id="IPR000008">
    <property type="entry name" value="C2_dom"/>
</dbReference>
<feature type="region of interest" description="Disordered" evidence="1">
    <location>
        <begin position="142"/>
        <end position="237"/>
    </location>
</feature>
<feature type="domain" description="C2" evidence="2">
    <location>
        <begin position="1"/>
        <end position="111"/>
    </location>
</feature>
<dbReference type="Pfam" id="PF00168">
    <property type="entry name" value="C2"/>
    <property type="match status" value="1"/>
</dbReference>
<dbReference type="InterPro" id="IPR035892">
    <property type="entry name" value="C2_domain_sf"/>
</dbReference>
<dbReference type="SUPFAM" id="SSF49562">
    <property type="entry name" value="C2 domain (Calcium/lipid-binding domain, CaLB)"/>
    <property type="match status" value="1"/>
</dbReference>
<name>A0A8T0HA95_CERPU</name>
<reference evidence="3" key="1">
    <citation type="submission" date="2020-06" db="EMBL/GenBank/DDBJ databases">
        <title>WGS assembly of Ceratodon purpureus strain R40.</title>
        <authorList>
            <person name="Carey S.B."/>
            <person name="Jenkins J."/>
            <person name="Shu S."/>
            <person name="Lovell J.T."/>
            <person name="Sreedasyam A."/>
            <person name="Maumus F."/>
            <person name="Tiley G.P."/>
            <person name="Fernandez-Pozo N."/>
            <person name="Barry K."/>
            <person name="Chen C."/>
            <person name="Wang M."/>
            <person name="Lipzen A."/>
            <person name="Daum C."/>
            <person name="Saski C.A."/>
            <person name="Payton A.C."/>
            <person name="Mcbreen J.C."/>
            <person name="Conrad R.E."/>
            <person name="Kollar L.M."/>
            <person name="Olsson S."/>
            <person name="Huttunen S."/>
            <person name="Landis J.B."/>
            <person name="Wickett N.J."/>
            <person name="Johnson M.G."/>
            <person name="Rensing S.A."/>
            <person name="Grimwood J."/>
            <person name="Schmutz J."/>
            <person name="Mcdaniel S.F."/>
        </authorList>
    </citation>
    <scope>NUCLEOTIDE SEQUENCE</scope>
    <source>
        <strain evidence="3">R40</strain>
    </source>
</reference>
<dbReference type="GO" id="GO:0006952">
    <property type="term" value="P:defense response"/>
    <property type="evidence" value="ECO:0007669"/>
    <property type="project" value="InterPro"/>
</dbReference>
<feature type="compositionally biased region" description="Basic and acidic residues" evidence="1">
    <location>
        <begin position="195"/>
        <end position="206"/>
    </location>
</feature>
<organism evidence="3 4">
    <name type="scientific">Ceratodon purpureus</name>
    <name type="common">Fire moss</name>
    <name type="synonym">Dicranum purpureum</name>
    <dbReference type="NCBI Taxonomy" id="3225"/>
    <lineage>
        <taxon>Eukaryota</taxon>
        <taxon>Viridiplantae</taxon>
        <taxon>Streptophyta</taxon>
        <taxon>Embryophyta</taxon>
        <taxon>Bryophyta</taxon>
        <taxon>Bryophytina</taxon>
        <taxon>Bryopsida</taxon>
        <taxon>Dicranidae</taxon>
        <taxon>Pseudoditrichales</taxon>
        <taxon>Ditrichaceae</taxon>
        <taxon>Ceratodon</taxon>
    </lineage>
</organism>
<accession>A0A8T0HA95</accession>
<gene>
    <name evidence="3" type="ORF">KC19_7G033600</name>
</gene>
<dbReference type="CDD" id="cd04051">
    <property type="entry name" value="C2_SRC2_like"/>
    <property type="match status" value="1"/>
</dbReference>
<keyword evidence="4" id="KW-1185">Reference proteome</keyword>
<dbReference type="AlphaFoldDB" id="A0A8T0HA95"/>
<sequence>MKAGGARKLDIVLRSAAGLKKVHTTSRMAAYAVAWIEPSVRVPSPMDKRHGRNPVWDTTISITLDELTLGRAGKNLHIELLARGLVSTTPVGFVRVDMTELLLKGAQGAAVSAKFYDYPVTRRSGRQQGIINFELSLQATVSPSPQKSTSEHDPQVVAPASSNFIPSAPPLPQLTYERDSSTRSTSSSRKPVSQRHREIVSEDIRYGDVAPKRSNSRGTYSASTQEEHSLLDTYSYY</sequence>
<dbReference type="EMBL" id="CM026428">
    <property type="protein sequence ID" value="KAG0566042.1"/>
    <property type="molecule type" value="Genomic_DNA"/>
</dbReference>
<dbReference type="InterPro" id="IPR044750">
    <property type="entry name" value="C2_SRC2/BAP"/>
</dbReference>
<proteinExistence type="predicted"/>
<dbReference type="PROSITE" id="PS50004">
    <property type="entry name" value="C2"/>
    <property type="match status" value="1"/>
</dbReference>
<evidence type="ECO:0000259" key="2">
    <source>
        <dbReference type="PROSITE" id="PS50004"/>
    </source>
</evidence>